<dbReference type="AlphaFoldDB" id="A0A673YLT3"/>
<dbReference type="Ensembl" id="ENSSTUT00000037240.1">
    <property type="protein sequence ID" value="ENSSTUP00000035626.1"/>
    <property type="gene ID" value="ENSSTUG00000015144.1"/>
</dbReference>
<feature type="domain" description="Enoyl-CoA hydratase/isomerase" evidence="8">
    <location>
        <begin position="29"/>
        <end position="135"/>
    </location>
</feature>
<reference evidence="9" key="2">
    <citation type="submission" date="2025-09" db="UniProtKB">
        <authorList>
            <consortium name="Ensembl"/>
        </authorList>
    </citation>
    <scope>IDENTIFICATION</scope>
</reference>
<evidence type="ECO:0000313" key="10">
    <source>
        <dbReference type="Proteomes" id="UP000472277"/>
    </source>
</evidence>
<dbReference type="Proteomes" id="UP000472277">
    <property type="component" value="Chromosome 20"/>
</dbReference>
<evidence type="ECO:0000256" key="5">
    <source>
        <dbReference type="ARBA" id="ARBA00022801"/>
    </source>
</evidence>
<evidence type="ECO:0000256" key="7">
    <source>
        <dbReference type="RuleBase" id="RU369070"/>
    </source>
</evidence>
<dbReference type="GO" id="GO:0005739">
    <property type="term" value="C:mitochondrion"/>
    <property type="evidence" value="ECO:0007669"/>
    <property type="project" value="UniProtKB-SubCell"/>
</dbReference>
<dbReference type="OMA" id="LYESWEN"/>
<dbReference type="PANTHER" id="PTHR43176">
    <property type="entry name" value="3-HYDROXYISOBUTYRYL-COA HYDROLASE-RELATED"/>
    <property type="match status" value="1"/>
</dbReference>
<comment type="subcellular location">
    <subcellularLocation>
        <location evidence="7">Mitochondrion</location>
    </subcellularLocation>
</comment>
<dbReference type="EC" id="3.1.2.4" evidence="7"/>
<evidence type="ECO:0000256" key="1">
    <source>
        <dbReference type="ARBA" id="ARBA00001709"/>
    </source>
</evidence>
<dbReference type="Pfam" id="PF16113">
    <property type="entry name" value="ECH_2"/>
    <property type="match status" value="2"/>
</dbReference>
<keyword evidence="4" id="KW-0101">Branched-chain amino acid catabolism</keyword>
<comment type="function">
    <text evidence="6">Hydrolyzes 3-hydroxyisobutyryl-CoA (HIBYL-CoA), a saline catabolite. Has high activity toward isobutyryl-CoA. Could be an isobutyryl-CoA dehydrogenase that functions in valine catabolism. Also hydrolyzes 3-hydroxypropanoyl-CoA.</text>
</comment>
<accession>A0A673YLT3</accession>
<organism evidence="9 10">
    <name type="scientific">Salmo trutta</name>
    <name type="common">Brown trout</name>
    <dbReference type="NCBI Taxonomy" id="8032"/>
    <lineage>
        <taxon>Eukaryota</taxon>
        <taxon>Metazoa</taxon>
        <taxon>Chordata</taxon>
        <taxon>Craniata</taxon>
        <taxon>Vertebrata</taxon>
        <taxon>Euteleostomi</taxon>
        <taxon>Actinopterygii</taxon>
        <taxon>Neopterygii</taxon>
        <taxon>Teleostei</taxon>
        <taxon>Protacanthopterygii</taxon>
        <taxon>Salmoniformes</taxon>
        <taxon>Salmonidae</taxon>
        <taxon>Salmoninae</taxon>
        <taxon>Salmo</taxon>
    </lineage>
</organism>
<sequence length="272" mass="30449">TVVSILRNTHDFGSQAAAEVLVEKVGKAGLITLNRSKALNLIRLMNSQFKKWETHKEADIVISKGAGGKAFCAGGDIRAVTEARKVGDPLGKDFFREEYIINNTIGTYPNHTSSMIMFRVTTEKTLFAMPETAIGKTLCRHRPLPSPEVHVWLMSFQNSGIVTALIVIHSQEEEHENNKSVLDAKEPFVLEQHIDTLAKMSPTSLKITFKQLQEGSCRLNQACMVYAIDCFVCLVLVDKHHSPKWRPSTLEEVSEQSVDDYFLPLGEHDLKL</sequence>
<keyword evidence="5 7" id="KW-0378">Hydrolase</keyword>
<evidence type="ECO:0000256" key="4">
    <source>
        <dbReference type="ARBA" id="ARBA00022456"/>
    </source>
</evidence>
<protein>
    <recommendedName>
        <fullName evidence="7">3-hydroxyisobutyryl-CoA hydrolase</fullName>
        <shortName evidence="7">HIB-CoA hydrolase</shortName>
        <shortName evidence="7">HIBYL-CoA-H</shortName>
        <ecNumber evidence="7">3.1.2.4</ecNumber>
    </recommendedName>
    <alternativeName>
        <fullName evidence="7">3-hydroxyisobutyryl-coenzyme A hydrolase</fullName>
    </alternativeName>
</protein>
<dbReference type="GO" id="GO:0006574">
    <property type="term" value="P:L-valine catabolic process"/>
    <property type="evidence" value="ECO:0007669"/>
    <property type="project" value="UniProtKB-UniRule"/>
</dbReference>
<comment type="pathway">
    <text evidence="2 7">Amino-acid degradation; L-valine degradation.</text>
</comment>
<dbReference type="InterPro" id="IPR045004">
    <property type="entry name" value="ECH_dom"/>
</dbReference>
<proteinExistence type="inferred from homology"/>
<keyword evidence="10" id="KW-1185">Reference proteome</keyword>
<feature type="domain" description="Enoyl-CoA hydratase/isomerase" evidence="8">
    <location>
        <begin position="188"/>
        <end position="262"/>
    </location>
</feature>
<reference evidence="9" key="1">
    <citation type="submission" date="2025-08" db="UniProtKB">
        <authorList>
            <consortium name="Ensembl"/>
        </authorList>
    </citation>
    <scope>IDENTIFICATION</scope>
</reference>
<comment type="similarity">
    <text evidence="3 7">Belongs to the enoyl-CoA hydratase/isomerase family.</text>
</comment>
<gene>
    <name evidence="9" type="primary">HIBCH</name>
</gene>
<dbReference type="Gene3D" id="3.90.226.10">
    <property type="entry name" value="2-enoyl-CoA Hydratase, Chain A, domain 1"/>
    <property type="match status" value="2"/>
</dbReference>
<evidence type="ECO:0000256" key="6">
    <source>
        <dbReference type="ARBA" id="ARBA00024871"/>
    </source>
</evidence>
<evidence type="ECO:0000259" key="8">
    <source>
        <dbReference type="Pfam" id="PF16113"/>
    </source>
</evidence>
<comment type="catalytic activity">
    <reaction evidence="1 7">
        <text>3-hydroxy-2-methylpropanoyl-CoA + H2O = 3-hydroxy-2-methylpropanoate + CoA + H(+)</text>
        <dbReference type="Rhea" id="RHEA:20888"/>
        <dbReference type="ChEBI" id="CHEBI:11805"/>
        <dbReference type="ChEBI" id="CHEBI:15377"/>
        <dbReference type="ChEBI" id="CHEBI:15378"/>
        <dbReference type="ChEBI" id="CHEBI:57287"/>
        <dbReference type="ChEBI" id="CHEBI:57340"/>
        <dbReference type="EC" id="3.1.2.4"/>
    </reaction>
</comment>
<evidence type="ECO:0000313" key="9">
    <source>
        <dbReference type="Ensembl" id="ENSSTUP00000035626.1"/>
    </source>
</evidence>
<evidence type="ECO:0000256" key="3">
    <source>
        <dbReference type="ARBA" id="ARBA00005254"/>
    </source>
</evidence>
<dbReference type="CDD" id="cd06558">
    <property type="entry name" value="crotonase-like"/>
    <property type="match status" value="1"/>
</dbReference>
<dbReference type="UniPathway" id="UPA00362"/>
<name>A0A673YLT3_SALTR</name>
<dbReference type="InterPro" id="IPR032259">
    <property type="entry name" value="HIBYL-CoA-H"/>
</dbReference>
<dbReference type="InterPro" id="IPR029045">
    <property type="entry name" value="ClpP/crotonase-like_dom_sf"/>
</dbReference>
<dbReference type="SUPFAM" id="SSF52096">
    <property type="entry name" value="ClpP/crotonase"/>
    <property type="match status" value="1"/>
</dbReference>
<dbReference type="PANTHER" id="PTHR43176:SF3">
    <property type="entry name" value="3-HYDROXYISOBUTYRYL-COA HYDROLASE, MITOCHONDRIAL"/>
    <property type="match status" value="1"/>
</dbReference>
<evidence type="ECO:0000256" key="2">
    <source>
        <dbReference type="ARBA" id="ARBA00005109"/>
    </source>
</evidence>
<dbReference type="GeneTree" id="ENSGT00890000139491"/>
<dbReference type="GO" id="GO:0003860">
    <property type="term" value="F:3-hydroxyisobutyryl-CoA hydrolase activity"/>
    <property type="evidence" value="ECO:0007669"/>
    <property type="project" value="UniProtKB-UniRule"/>
</dbReference>
<dbReference type="InParanoid" id="A0A673YLT3"/>
<keyword evidence="7" id="KW-0496">Mitochondrion</keyword>